<evidence type="ECO:0000256" key="2">
    <source>
        <dbReference type="ARBA" id="ARBA00022777"/>
    </source>
</evidence>
<evidence type="ECO:0000259" key="3">
    <source>
        <dbReference type="Pfam" id="PF00294"/>
    </source>
</evidence>
<keyword evidence="5" id="KW-1185">Reference proteome</keyword>
<dbReference type="STRING" id="1765967.BW247_00625"/>
<dbReference type="Proteomes" id="UP000243807">
    <property type="component" value="Chromosome"/>
</dbReference>
<name>A0A1P8UD33_9GAMM</name>
<keyword evidence="2" id="KW-0418">Kinase</keyword>
<organism evidence="4 5">
    <name type="scientific">Acidihalobacter ferrooxydans</name>
    <dbReference type="NCBI Taxonomy" id="1765967"/>
    <lineage>
        <taxon>Bacteria</taxon>
        <taxon>Pseudomonadati</taxon>
        <taxon>Pseudomonadota</taxon>
        <taxon>Gammaproteobacteria</taxon>
        <taxon>Chromatiales</taxon>
        <taxon>Ectothiorhodospiraceae</taxon>
        <taxon>Acidihalobacter</taxon>
    </lineage>
</organism>
<dbReference type="RefSeq" id="WP_076835128.1">
    <property type="nucleotide sequence ID" value="NZ_CP019434.1"/>
</dbReference>
<dbReference type="SUPFAM" id="SSF53613">
    <property type="entry name" value="Ribokinase-like"/>
    <property type="match status" value="1"/>
</dbReference>
<dbReference type="InterPro" id="IPR029056">
    <property type="entry name" value="Ribokinase-like"/>
</dbReference>
<gene>
    <name evidence="4" type="ORF">BW247_00625</name>
</gene>
<evidence type="ECO:0000256" key="1">
    <source>
        <dbReference type="ARBA" id="ARBA00022679"/>
    </source>
</evidence>
<dbReference type="GO" id="GO:0016301">
    <property type="term" value="F:kinase activity"/>
    <property type="evidence" value="ECO:0007669"/>
    <property type="project" value="UniProtKB-KW"/>
</dbReference>
<reference evidence="4 5" key="1">
    <citation type="submission" date="2017-01" db="EMBL/GenBank/DDBJ databases">
        <title>Draft sequence of Acidihalobacter ferrooxidans strain DSM 14175 (strain V8).</title>
        <authorList>
            <person name="Khaleque H.N."/>
            <person name="Ramsay J.P."/>
            <person name="Murphy R.J.T."/>
            <person name="Kaksonen A.H."/>
            <person name="Boxall N.J."/>
            <person name="Watkin E.L.J."/>
        </authorList>
    </citation>
    <scope>NUCLEOTIDE SEQUENCE [LARGE SCALE GENOMIC DNA]</scope>
    <source>
        <strain evidence="4 5">V8</strain>
    </source>
</reference>
<evidence type="ECO:0000313" key="5">
    <source>
        <dbReference type="Proteomes" id="UP000243807"/>
    </source>
</evidence>
<dbReference type="KEGG" id="afy:BW247_00625"/>
<feature type="domain" description="Carbohydrate kinase PfkB" evidence="3">
    <location>
        <begin position="3"/>
        <end position="282"/>
    </location>
</feature>
<sequence>MSQILLTGIATLDIVNTVECYPPEDAEIRALDSYPRSGGNAANTATVLAMLGHRSHLCAVLADDAPAAQVRTLLEAQGVDLRHCVRRAGATPTSYVTLSAANGSRTIVHHRDLPELDTAAFERVPLETFDWLHFEGRNVEATARQIRQARRRLIDQPISVEIEKPRSGIRRLFPYADVLLFSRAYATALGYRDAATLLTALRPQVPQAILICAWGAAGAWGLAAGDRRLRDCVHAPAHVAGPVLDTLGAGDTFNAGIIDALLGGATLEAALMHANRLAGEKVAGLGV</sequence>
<dbReference type="InterPro" id="IPR002173">
    <property type="entry name" value="Carboh/pur_kinase_PfkB_CS"/>
</dbReference>
<dbReference type="AlphaFoldDB" id="A0A1P8UD33"/>
<evidence type="ECO:0000313" key="4">
    <source>
        <dbReference type="EMBL" id="APZ41781.1"/>
    </source>
</evidence>
<dbReference type="OrthoDB" id="9813569at2"/>
<accession>A0A1P8UD33</accession>
<dbReference type="Gene3D" id="3.40.1190.20">
    <property type="match status" value="1"/>
</dbReference>
<proteinExistence type="predicted"/>
<dbReference type="InterPro" id="IPR052562">
    <property type="entry name" value="Ketohexokinase-related"/>
</dbReference>
<dbReference type="PANTHER" id="PTHR42774:SF3">
    <property type="entry name" value="KETOHEXOKINASE"/>
    <property type="match status" value="1"/>
</dbReference>
<dbReference type="InterPro" id="IPR011611">
    <property type="entry name" value="PfkB_dom"/>
</dbReference>
<dbReference type="EMBL" id="CP019434">
    <property type="protein sequence ID" value="APZ41781.1"/>
    <property type="molecule type" value="Genomic_DNA"/>
</dbReference>
<dbReference type="PROSITE" id="PS00584">
    <property type="entry name" value="PFKB_KINASES_2"/>
    <property type="match status" value="1"/>
</dbReference>
<dbReference type="PANTHER" id="PTHR42774">
    <property type="entry name" value="PHOSPHOTRANSFERASE SYSTEM TRANSPORT PROTEIN"/>
    <property type="match status" value="1"/>
</dbReference>
<protein>
    <recommendedName>
        <fullName evidence="3">Carbohydrate kinase PfkB domain-containing protein</fullName>
    </recommendedName>
</protein>
<dbReference type="Pfam" id="PF00294">
    <property type="entry name" value="PfkB"/>
    <property type="match status" value="1"/>
</dbReference>
<keyword evidence="1" id="KW-0808">Transferase</keyword>